<protein>
    <submittedName>
        <fullName evidence="2">Uncharacterized protein</fullName>
    </submittedName>
</protein>
<feature type="compositionally biased region" description="Low complexity" evidence="1">
    <location>
        <begin position="36"/>
        <end position="46"/>
    </location>
</feature>
<evidence type="ECO:0000313" key="3">
    <source>
        <dbReference type="Proteomes" id="UP001234178"/>
    </source>
</evidence>
<comment type="caution">
    <text evidence="2">The sequence shown here is derived from an EMBL/GenBank/DDBJ whole genome shotgun (WGS) entry which is preliminary data.</text>
</comment>
<gene>
    <name evidence="2" type="ORF">OUZ56_021124</name>
</gene>
<dbReference type="EMBL" id="JAOYFB010000003">
    <property type="protein sequence ID" value="KAK4012022.1"/>
    <property type="molecule type" value="Genomic_DNA"/>
</dbReference>
<name>A0ABQ9ZGG1_9CRUS</name>
<keyword evidence="3" id="KW-1185">Reference proteome</keyword>
<organism evidence="2 3">
    <name type="scientific">Daphnia magna</name>
    <dbReference type="NCBI Taxonomy" id="35525"/>
    <lineage>
        <taxon>Eukaryota</taxon>
        <taxon>Metazoa</taxon>
        <taxon>Ecdysozoa</taxon>
        <taxon>Arthropoda</taxon>
        <taxon>Crustacea</taxon>
        <taxon>Branchiopoda</taxon>
        <taxon>Diplostraca</taxon>
        <taxon>Cladocera</taxon>
        <taxon>Anomopoda</taxon>
        <taxon>Daphniidae</taxon>
        <taxon>Daphnia</taxon>
    </lineage>
</organism>
<feature type="region of interest" description="Disordered" evidence="1">
    <location>
        <begin position="1"/>
        <end position="46"/>
    </location>
</feature>
<proteinExistence type="predicted"/>
<evidence type="ECO:0000313" key="2">
    <source>
        <dbReference type="EMBL" id="KAK4012022.1"/>
    </source>
</evidence>
<reference evidence="2 3" key="1">
    <citation type="journal article" date="2023" name="Nucleic Acids Res.">
        <title>The hologenome of Daphnia magna reveals possible DNA methylation and microbiome-mediated evolution of the host genome.</title>
        <authorList>
            <person name="Chaturvedi A."/>
            <person name="Li X."/>
            <person name="Dhandapani V."/>
            <person name="Marshall H."/>
            <person name="Kissane S."/>
            <person name="Cuenca-Cambronero M."/>
            <person name="Asole G."/>
            <person name="Calvet F."/>
            <person name="Ruiz-Romero M."/>
            <person name="Marangio P."/>
            <person name="Guigo R."/>
            <person name="Rago D."/>
            <person name="Mirbahai L."/>
            <person name="Eastwood N."/>
            <person name="Colbourne J.K."/>
            <person name="Zhou J."/>
            <person name="Mallon E."/>
            <person name="Orsini L."/>
        </authorList>
    </citation>
    <scope>NUCLEOTIDE SEQUENCE [LARGE SCALE GENOMIC DNA]</scope>
    <source>
        <strain evidence="2">LRV0_1</strain>
    </source>
</reference>
<dbReference type="Proteomes" id="UP001234178">
    <property type="component" value="Unassembled WGS sequence"/>
</dbReference>
<sequence>MGPLSDLEGLEPSIRNDENNKQNKTRQRGGILETQTTTTTAAANNNNNKKTDFLISLCPNLGEEAKKTIGHSEK</sequence>
<accession>A0ABQ9ZGG1</accession>
<evidence type="ECO:0000256" key="1">
    <source>
        <dbReference type="SAM" id="MobiDB-lite"/>
    </source>
</evidence>